<feature type="transmembrane region" description="Helical" evidence="6">
    <location>
        <begin position="293"/>
        <end position="315"/>
    </location>
</feature>
<gene>
    <name evidence="8" type="ORF">K431DRAFT_340832</name>
</gene>
<feature type="transmembrane region" description="Helical" evidence="6">
    <location>
        <begin position="359"/>
        <end position="384"/>
    </location>
</feature>
<feature type="transmembrane region" description="Helical" evidence="6">
    <location>
        <begin position="78"/>
        <end position="99"/>
    </location>
</feature>
<feature type="transmembrane region" description="Helical" evidence="6">
    <location>
        <begin position="396"/>
        <end position="414"/>
    </location>
</feature>
<feature type="transmembrane region" description="Helical" evidence="6">
    <location>
        <begin position="232"/>
        <end position="259"/>
    </location>
</feature>
<evidence type="ECO:0000256" key="3">
    <source>
        <dbReference type="ARBA" id="ARBA00022692"/>
    </source>
</evidence>
<proteinExistence type="inferred from homology"/>
<comment type="subcellular location">
    <subcellularLocation>
        <location evidence="1">Membrane</location>
        <topology evidence="1">Multi-pass membrane protein</topology>
    </subcellularLocation>
</comment>
<dbReference type="InterPro" id="IPR005828">
    <property type="entry name" value="MFS_sugar_transport-like"/>
</dbReference>
<comment type="similarity">
    <text evidence="2">Belongs to the major facilitator superfamily. Sugar transporter (TC 2.A.1.1) family.</text>
</comment>
<keyword evidence="3 6" id="KW-0812">Transmembrane</keyword>
<dbReference type="InterPro" id="IPR020846">
    <property type="entry name" value="MFS_dom"/>
</dbReference>
<dbReference type="PANTHER" id="PTHR48022:SF27">
    <property type="entry name" value="MAJOR FACILITATOR SUPERFAMILY (MFS) PROFILE DOMAIN-CONTAINING PROTEIN"/>
    <property type="match status" value="1"/>
</dbReference>
<dbReference type="PROSITE" id="PS50850">
    <property type="entry name" value="MFS"/>
    <property type="match status" value="1"/>
</dbReference>
<dbReference type="Gene3D" id="1.20.1250.20">
    <property type="entry name" value="MFS general substrate transporter like domains"/>
    <property type="match status" value="1"/>
</dbReference>
<feature type="transmembrane region" description="Helical" evidence="6">
    <location>
        <begin position="111"/>
        <end position="132"/>
    </location>
</feature>
<evidence type="ECO:0000259" key="7">
    <source>
        <dbReference type="PROSITE" id="PS50850"/>
    </source>
</evidence>
<evidence type="ECO:0000256" key="1">
    <source>
        <dbReference type="ARBA" id="ARBA00004141"/>
    </source>
</evidence>
<feature type="domain" description="Major facilitator superfamily (MFS) profile" evidence="7">
    <location>
        <begin position="1"/>
        <end position="418"/>
    </location>
</feature>
<keyword evidence="4 6" id="KW-1133">Transmembrane helix</keyword>
<dbReference type="PANTHER" id="PTHR48022">
    <property type="entry name" value="PLASTIDIC GLUCOSE TRANSPORTER 4"/>
    <property type="match status" value="1"/>
</dbReference>
<evidence type="ECO:0000256" key="6">
    <source>
        <dbReference type="SAM" id="Phobius"/>
    </source>
</evidence>
<sequence>MPAFIERFGSVGPDGVPYLTATQTSVITATRTSASIPAIFVCAYLGTKWGRKRTNWVGCLTCLIGTALQTGATNIPMITVGLTVANFGYFIMVSMSSTLAIEIAPVPIRGIVGSMSVVGTGVAAVMSSGIGWGTSHYNSDMAFRIPLGIQNVWPAVMAILMLFVMDSPTTYLINGNDEGAEKSLRLVRNGYTNEEIMQELEELKVQSQLRKADNDVKWVEIFRGPNLRRTMLASFLGIIQQFSGSIYATSYATTFLAAIGSADPFLLVFALNILILGGSVTGLFLVDNIGRRLLMLVSFGSLLIIDICMGGLGFADSTNLRVIKAMSALSLIFGFFYASTMGPLTWLNAAELPTARLRTITNASVLLSNSLTNLLVTYIVPFIANADAGDLGPKTYLIFAGFMFAGFIIAYIWFPDSTRRSAAELDHMFEAGLSARKFGSWRSDTLTHSDVEEGGMGSGYGYTYMSHTHIHT</sequence>
<dbReference type="GO" id="GO:0005351">
    <property type="term" value="F:carbohydrate:proton symporter activity"/>
    <property type="evidence" value="ECO:0007669"/>
    <property type="project" value="TreeGrafter"/>
</dbReference>
<reference evidence="8" key="1">
    <citation type="journal article" date="2020" name="Stud. Mycol.">
        <title>101 Dothideomycetes genomes: a test case for predicting lifestyles and emergence of pathogens.</title>
        <authorList>
            <person name="Haridas S."/>
            <person name="Albert R."/>
            <person name="Binder M."/>
            <person name="Bloem J."/>
            <person name="Labutti K."/>
            <person name="Salamov A."/>
            <person name="Andreopoulos B."/>
            <person name="Baker S."/>
            <person name="Barry K."/>
            <person name="Bills G."/>
            <person name="Bluhm B."/>
            <person name="Cannon C."/>
            <person name="Castanera R."/>
            <person name="Culley D."/>
            <person name="Daum C."/>
            <person name="Ezra D."/>
            <person name="Gonzalez J."/>
            <person name="Henrissat B."/>
            <person name="Kuo A."/>
            <person name="Liang C."/>
            <person name="Lipzen A."/>
            <person name="Lutzoni F."/>
            <person name="Magnuson J."/>
            <person name="Mondo S."/>
            <person name="Nolan M."/>
            <person name="Ohm R."/>
            <person name="Pangilinan J."/>
            <person name="Park H.-J."/>
            <person name="Ramirez L."/>
            <person name="Alfaro M."/>
            <person name="Sun H."/>
            <person name="Tritt A."/>
            <person name="Yoshinaga Y."/>
            <person name="Zwiers L.-H."/>
            <person name="Turgeon B."/>
            <person name="Goodwin S."/>
            <person name="Spatafora J."/>
            <person name="Crous P."/>
            <person name="Grigoriev I."/>
        </authorList>
    </citation>
    <scope>NUCLEOTIDE SEQUENCE</scope>
    <source>
        <strain evidence="8">CBS 116435</strain>
    </source>
</reference>
<keyword evidence="5 6" id="KW-0472">Membrane</keyword>
<accession>A0A9P4Q2E0</accession>
<protein>
    <submittedName>
        <fullName evidence="8">MFS general substrate transporter</fullName>
    </submittedName>
</protein>
<evidence type="ECO:0000256" key="2">
    <source>
        <dbReference type="ARBA" id="ARBA00010992"/>
    </source>
</evidence>
<dbReference type="GO" id="GO:0016020">
    <property type="term" value="C:membrane"/>
    <property type="evidence" value="ECO:0007669"/>
    <property type="project" value="UniProtKB-SubCell"/>
</dbReference>
<dbReference type="OrthoDB" id="6612291at2759"/>
<comment type="caution">
    <text evidence="8">The sequence shown here is derived from an EMBL/GenBank/DDBJ whole genome shotgun (WGS) entry which is preliminary data.</text>
</comment>
<evidence type="ECO:0000313" key="9">
    <source>
        <dbReference type="Proteomes" id="UP000799441"/>
    </source>
</evidence>
<dbReference type="SUPFAM" id="SSF103473">
    <property type="entry name" value="MFS general substrate transporter"/>
    <property type="match status" value="1"/>
</dbReference>
<feature type="transmembrane region" description="Helical" evidence="6">
    <location>
        <begin position="152"/>
        <end position="173"/>
    </location>
</feature>
<dbReference type="AlphaFoldDB" id="A0A9P4Q2E0"/>
<name>A0A9P4Q2E0_9PEZI</name>
<dbReference type="Proteomes" id="UP000799441">
    <property type="component" value="Unassembled WGS sequence"/>
</dbReference>
<feature type="transmembrane region" description="Helical" evidence="6">
    <location>
        <begin position="54"/>
        <end position="72"/>
    </location>
</feature>
<evidence type="ECO:0000256" key="4">
    <source>
        <dbReference type="ARBA" id="ARBA00022989"/>
    </source>
</evidence>
<evidence type="ECO:0000313" key="8">
    <source>
        <dbReference type="EMBL" id="KAF2718225.1"/>
    </source>
</evidence>
<dbReference type="InterPro" id="IPR050360">
    <property type="entry name" value="MFS_Sugar_Transporters"/>
</dbReference>
<organism evidence="8 9">
    <name type="scientific">Polychaeton citri CBS 116435</name>
    <dbReference type="NCBI Taxonomy" id="1314669"/>
    <lineage>
        <taxon>Eukaryota</taxon>
        <taxon>Fungi</taxon>
        <taxon>Dikarya</taxon>
        <taxon>Ascomycota</taxon>
        <taxon>Pezizomycotina</taxon>
        <taxon>Dothideomycetes</taxon>
        <taxon>Dothideomycetidae</taxon>
        <taxon>Capnodiales</taxon>
        <taxon>Capnodiaceae</taxon>
        <taxon>Polychaeton</taxon>
    </lineage>
</organism>
<evidence type="ECO:0000256" key="5">
    <source>
        <dbReference type="ARBA" id="ARBA00023136"/>
    </source>
</evidence>
<dbReference type="PROSITE" id="PS00216">
    <property type="entry name" value="SUGAR_TRANSPORT_1"/>
    <property type="match status" value="1"/>
</dbReference>
<dbReference type="EMBL" id="MU003828">
    <property type="protein sequence ID" value="KAF2718225.1"/>
    <property type="molecule type" value="Genomic_DNA"/>
</dbReference>
<dbReference type="InterPro" id="IPR036259">
    <property type="entry name" value="MFS_trans_sf"/>
</dbReference>
<keyword evidence="9" id="KW-1185">Reference proteome</keyword>
<feature type="transmembrane region" description="Helical" evidence="6">
    <location>
        <begin position="265"/>
        <end position="286"/>
    </location>
</feature>
<feature type="transmembrane region" description="Helical" evidence="6">
    <location>
        <begin position="327"/>
        <end position="347"/>
    </location>
</feature>
<dbReference type="Pfam" id="PF00083">
    <property type="entry name" value="Sugar_tr"/>
    <property type="match status" value="1"/>
</dbReference>
<dbReference type="InterPro" id="IPR005829">
    <property type="entry name" value="Sugar_transporter_CS"/>
</dbReference>